<dbReference type="SUPFAM" id="SSF53597">
    <property type="entry name" value="Dihydrofolate reductase-like"/>
    <property type="match status" value="1"/>
</dbReference>
<dbReference type="GO" id="GO:0046654">
    <property type="term" value="P:tetrahydrofolate biosynthetic process"/>
    <property type="evidence" value="ECO:0007669"/>
    <property type="project" value="InterPro"/>
</dbReference>
<dbReference type="Proteomes" id="UP000774283">
    <property type="component" value="Unassembled WGS sequence"/>
</dbReference>
<dbReference type="PIRSF" id="PIRSF000194">
    <property type="entry name" value="DHFR"/>
    <property type="match status" value="1"/>
</dbReference>
<evidence type="ECO:0000256" key="4">
    <source>
        <dbReference type="ARBA" id="ARBA00022563"/>
    </source>
</evidence>
<dbReference type="GO" id="GO:0005829">
    <property type="term" value="C:cytosol"/>
    <property type="evidence" value="ECO:0007669"/>
    <property type="project" value="TreeGrafter"/>
</dbReference>
<protein>
    <recommendedName>
        <fullName evidence="3 7">Dihydrofolate reductase</fullName>
        <ecNumber evidence="3 7">1.5.1.3</ecNumber>
    </recommendedName>
</protein>
<dbReference type="InterPro" id="IPR024072">
    <property type="entry name" value="DHFR-like_dom_sf"/>
</dbReference>
<dbReference type="EMBL" id="JAAXOW010000001">
    <property type="protein sequence ID" value="NKX91776.1"/>
    <property type="molecule type" value="Genomic_DNA"/>
</dbReference>
<dbReference type="PROSITE" id="PS51330">
    <property type="entry name" value="DHFR_2"/>
    <property type="match status" value="1"/>
</dbReference>
<organism evidence="10 11">
    <name type="scientific">Sanguibacter hominis ATCC BAA-789</name>
    <dbReference type="NCBI Taxonomy" id="1312740"/>
    <lineage>
        <taxon>Bacteria</taxon>
        <taxon>Bacillati</taxon>
        <taxon>Actinomycetota</taxon>
        <taxon>Actinomycetes</taxon>
        <taxon>Micrococcales</taxon>
        <taxon>Sanguibacteraceae</taxon>
        <taxon>Sanguibacter</taxon>
    </lineage>
</organism>
<gene>
    <name evidence="10" type="ORF">HF995_00545</name>
</gene>
<dbReference type="InterPro" id="IPR012259">
    <property type="entry name" value="DHFR"/>
</dbReference>
<comment type="similarity">
    <text evidence="2 7 8">Belongs to the dihydrofolate reductase family.</text>
</comment>
<dbReference type="PANTHER" id="PTHR48069">
    <property type="entry name" value="DIHYDROFOLATE REDUCTASE"/>
    <property type="match status" value="1"/>
</dbReference>
<dbReference type="Gene3D" id="3.40.430.10">
    <property type="entry name" value="Dihydrofolate Reductase, subunit A"/>
    <property type="match status" value="1"/>
</dbReference>
<comment type="pathway">
    <text evidence="1 7">Cofactor biosynthesis; tetrahydrofolate biosynthesis; 5,6,7,8-tetrahydrofolate from 7,8-dihydrofolate: step 1/1.</text>
</comment>
<reference evidence="10 11" key="1">
    <citation type="submission" date="2020-04" db="EMBL/GenBank/DDBJ databases">
        <title>MicrobeNet Type strains.</title>
        <authorList>
            <person name="Nicholson A.C."/>
        </authorList>
    </citation>
    <scope>NUCLEOTIDE SEQUENCE [LARGE SCALE GENOMIC DNA]</scope>
    <source>
        <strain evidence="10 11">ATCC BAA-789</strain>
    </source>
</reference>
<dbReference type="GO" id="GO:0046452">
    <property type="term" value="P:dihydrofolate metabolic process"/>
    <property type="evidence" value="ECO:0007669"/>
    <property type="project" value="TreeGrafter"/>
</dbReference>
<dbReference type="CDD" id="cd00209">
    <property type="entry name" value="DHFR"/>
    <property type="match status" value="1"/>
</dbReference>
<dbReference type="GO" id="GO:0004146">
    <property type="term" value="F:dihydrofolate reductase activity"/>
    <property type="evidence" value="ECO:0007669"/>
    <property type="project" value="UniProtKB-EC"/>
</dbReference>
<evidence type="ECO:0000313" key="11">
    <source>
        <dbReference type="Proteomes" id="UP000774283"/>
    </source>
</evidence>
<dbReference type="GO" id="GO:0046655">
    <property type="term" value="P:folic acid metabolic process"/>
    <property type="evidence" value="ECO:0007669"/>
    <property type="project" value="TreeGrafter"/>
</dbReference>
<dbReference type="InterPro" id="IPR017925">
    <property type="entry name" value="DHFR_CS"/>
</dbReference>
<evidence type="ECO:0000259" key="9">
    <source>
        <dbReference type="PROSITE" id="PS51330"/>
    </source>
</evidence>
<proteinExistence type="inferred from homology"/>
<evidence type="ECO:0000256" key="7">
    <source>
        <dbReference type="PIRNR" id="PIRNR000194"/>
    </source>
</evidence>
<dbReference type="InterPro" id="IPR001796">
    <property type="entry name" value="DHFR_dom"/>
</dbReference>
<comment type="caution">
    <text evidence="10">The sequence shown here is derived from an EMBL/GenBank/DDBJ whole genome shotgun (WGS) entry which is preliminary data.</text>
</comment>
<feature type="domain" description="DHFR" evidence="9">
    <location>
        <begin position="5"/>
        <end position="167"/>
    </location>
</feature>
<evidence type="ECO:0000256" key="2">
    <source>
        <dbReference type="ARBA" id="ARBA00009539"/>
    </source>
</evidence>
<accession>A0A9X5IRE6</accession>
<keyword evidence="5 7" id="KW-0521">NADP</keyword>
<keyword evidence="4 7" id="KW-0554">One-carbon metabolism</keyword>
<dbReference type="PROSITE" id="PS00075">
    <property type="entry name" value="DHFR_1"/>
    <property type="match status" value="1"/>
</dbReference>
<dbReference type="AlphaFoldDB" id="A0A9X5IRE6"/>
<dbReference type="GO" id="GO:0006730">
    <property type="term" value="P:one-carbon metabolic process"/>
    <property type="evidence" value="ECO:0007669"/>
    <property type="project" value="UniProtKB-KW"/>
</dbReference>
<dbReference type="PANTHER" id="PTHR48069:SF3">
    <property type="entry name" value="DIHYDROFOLATE REDUCTASE"/>
    <property type="match status" value="1"/>
</dbReference>
<dbReference type="EC" id="1.5.1.3" evidence="3 7"/>
<name>A0A9X5IRE6_9MICO</name>
<comment type="function">
    <text evidence="7">Key enzyme in folate metabolism. Catalyzes an essential reaction for de novo glycine and purine synthesis, and for DNA precursor synthesis.</text>
</comment>
<dbReference type="GO" id="GO:0050661">
    <property type="term" value="F:NADP binding"/>
    <property type="evidence" value="ECO:0007669"/>
    <property type="project" value="InterPro"/>
</dbReference>
<dbReference type="Pfam" id="PF00186">
    <property type="entry name" value="DHFR_1"/>
    <property type="match status" value="1"/>
</dbReference>
<evidence type="ECO:0000256" key="3">
    <source>
        <dbReference type="ARBA" id="ARBA00012856"/>
    </source>
</evidence>
<keyword evidence="6 7" id="KW-0560">Oxidoreductase</keyword>
<sequence length="173" mass="19240">MTAGRLGMIWAQDRARGIGRDGDLPWHLPEDMAHFRATTRGCPVVMGRLQWESLPERFRPLPGRENVVLTRNPELDAPGALVVTELADALEHVRGKDAWVVGGGQVYELAMPYADVLVVTTIDTLTEADTFAPEVDLDEWRLVDREPAQGWTTAANGMRFEISRYERAGAEAL</sequence>
<evidence type="ECO:0000313" key="10">
    <source>
        <dbReference type="EMBL" id="NKX91776.1"/>
    </source>
</evidence>
<comment type="catalytic activity">
    <reaction evidence="7">
        <text>(6S)-5,6,7,8-tetrahydrofolate + NADP(+) = 7,8-dihydrofolate + NADPH + H(+)</text>
        <dbReference type="Rhea" id="RHEA:15009"/>
        <dbReference type="ChEBI" id="CHEBI:15378"/>
        <dbReference type="ChEBI" id="CHEBI:57451"/>
        <dbReference type="ChEBI" id="CHEBI:57453"/>
        <dbReference type="ChEBI" id="CHEBI:57783"/>
        <dbReference type="ChEBI" id="CHEBI:58349"/>
        <dbReference type="EC" id="1.5.1.3"/>
    </reaction>
</comment>
<dbReference type="PRINTS" id="PR00070">
    <property type="entry name" value="DHFR"/>
</dbReference>
<dbReference type="RefSeq" id="WP_168445902.1">
    <property type="nucleotide sequence ID" value="NZ_JAAXOW010000001.1"/>
</dbReference>
<evidence type="ECO:0000256" key="5">
    <source>
        <dbReference type="ARBA" id="ARBA00022857"/>
    </source>
</evidence>
<evidence type="ECO:0000256" key="1">
    <source>
        <dbReference type="ARBA" id="ARBA00004903"/>
    </source>
</evidence>
<evidence type="ECO:0000256" key="6">
    <source>
        <dbReference type="ARBA" id="ARBA00023002"/>
    </source>
</evidence>
<evidence type="ECO:0000256" key="8">
    <source>
        <dbReference type="RuleBase" id="RU004474"/>
    </source>
</evidence>
<keyword evidence="11" id="KW-1185">Reference proteome</keyword>